<organism evidence="2 3">
    <name type="scientific">Streptomyces bangladeshensis</name>
    <dbReference type="NCBI Taxonomy" id="295352"/>
    <lineage>
        <taxon>Bacteria</taxon>
        <taxon>Bacillati</taxon>
        <taxon>Actinomycetota</taxon>
        <taxon>Actinomycetes</taxon>
        <taxon>Kitasatosporales</taxon>
        <taxon>Streptomycetaceae</taxon>
        <taxon>Streptomyces</taxon>
    </lineage>
</organism>
<keyword evidence="3" id="KW-1185">Reference proteome</keyword>
<protein>
    <submittedName>
        <fullName evidence="2">Uncharacterized protein</fullName>
    </submittedName>
</protein>
<feature type="signal peptide" evidence="1">
    <location>
        <begin position="1"/>
        <end position="34"/>
    </location>
</feature>
<sequence>MPFIRHRVSAVIAAVLLCLAGAVISLQNSTTASAQGPDGGVQHMQQSRVDLQPTPSGRWVNVPLAVTLPRPGTYLLDADVRGRIAGDGNDRLLASIQARLWDATDGAVVPQSERLVTHMNNPPLSGTIARQSTAPISERITVTRETVIRLQVRRVDSVGQSYRADIFSDGSGRTSLRYQRV</sequence>
<accession>A0ABP5NP29</accession>
<comment type="caution">
    <text evidence="2">The sequence shown here is derived from an EMBL/GenBank/DDBJ whole genome shotgun (WGS) entry which is preliminary data.</text>
</comment>
<feature type="chain" id="PRO_5046413802" evidence="1">
    <location>
        <begin position="35"/>
        <end position="181"/>
    </location>
</feature>
<proteinExistence type="predicted"/>
<dbReference type="EMBL" id="BAAAOQ010000016">
    <property type="protein sequence ID" value="GAA2199758.1"/>
    <property type="molecule type" value="Genomic_DNA"/>
</dbReference>
<name>A0ABP5NP29_9ACTN</name>
<evidence type="ECO:0000313" key="3">
    <source>
        <dbReference type="Proteomes" id="UP001501391"/>
    </source>
</evidence>
<dbReference type="Proteomes" id="UP001501391">
    <property type="component" value="Unassembled WGS sequence"/>
</dbReference>
<gene>
    <name evidence="2" type="ORF">GCM10009787_48000</name>
</gene>
<keyword evidence="1" id="KW-0732">Signal</keyword>
<reference evidence="3" key="1">
    <citation type="journal article" date="2019" name="Int. J. Syst. Evol. Microbiol.">
        <title>The Global Catalogue of Microorganisms (GCM) 10K type strain sequencing project: providing services to taxonomists for standard genome sequencing and annotation.</title>
        <authorList>
            <consortium name="The Broad Institute Genomics Platform"/>
            <consortium name="The Broad Institute Genome Sequencing Center for Infectious Disease"/>
            <person name="Wu L."/>
            <person name="Ma J."/>
        </authorList>
    </citation>
    <scope>NUCLEOTIDE SEQUENCE [LARGE SCALE GENOMIC DNA]</scope>
    <source>
        <strain evidence="3">JCM 14924</strain>
    </source>
</reference>
<evidence type="ECO:0000256" key="1">
    <source>
        <dbReference type="SAM" id="SignalP"/>
    </source>
</evidence>
<evidence type="ECO:0000313" key="2">
    <source>
        <dbReference type="EMBL" id="GAA2199758.1"/>
    </source>
</evidence>